<gene>
    <name evidence="1" type="ORF">J4734_11980</name>
</gene>
<proteinExistence type="predicted"/>
<protein>
    <submittedName>
        <fullName evidence="1">Uncharacterized protein</fullName>
    </submittedName>
</protein>
<accession>A0A939NTC3</accession>
<comment type="caution">
    <text evidence="1">The sequence shown here is derived from an EMBL/GenBank/DDBJ whole genome shotgun (WGS) entry which is preliminary data.</text>
</comment>
<evidence type="ECO:0000313" key="1">
    <source>
        <dbReference type="EMBL" id="MBO2029270.1"/>
    </source>
</evidence>
<dbReference type="Proteomes" id="UP000664620">
    <property type="component" value="Unassembled WGS sequence"/>
</dbReference>
<sequence length="63" mass="6687">MLQHAELGQRFAAGDAPARGIIANISQPAMAARCEARQALKGTGKLLIRRIFSHSGVRSVTGE</sequence>
<dbReference type="AlphaFoldDB" id="A0A939NTC3"/>
<organism evidence="1 2">
    <name type="scientific">Klebsiella pneumoniae</name>
    <dbReference type="NCBI Taxonomy" id="573"/>
    <lineage>
        <taxon>Bacteria</taxon>
        <taxon>Pseudomonadati</taxon>
        <taxon>Pseudomonadota</taxon>
        <taxon>Gammaproteobacteria</taxon>
        <taxon>Enterobacterales</taxon>
        <taxon>Enterobacteriaceae</taxon>
        <taxon>Klebsiella/Raoultella group</taxon>
        <taxon>Klebsiella</taxon>
        <taxon>Klebsiella pneumoniae complex</taxon>
    </lineage>
</organism>
<dbReference type="EMBL" id="JAGETO010000041">
    <property type="protein sequence ID" value="MBO2029270.1"/>
    <property type="molecule type" value="Genomic_DNA"/>
</dbReference>
<evidence type="ECO:0000313" key="2">
    <source>
        <dbReference type="Proteomes" id="UP000664620"/>
    </source>
</evidence>
<name>A0A939NTC3_KLEPN</name>
<reference evidence="1" key="1">
    <citation type="submission" date="2021-03" db="EMBL/GenBank/DDBJ databases">
        <title>Molecular epidemiology and mechanisms of colistin and carbapenem resistance in Enterobacteriaceae from clinical isolates, the environment and porcine samples in Pretoria, South Africa.</title>
        <authorList>
            <person name="Bogoshi D."/>
            <person name="Mbelle N.M."/>
            <person name="Naidoo V."/>
            <person name="Osei Sekyere J."/>
        </authorList>
    </citation>
    <scope>NUCLEOTIDE SEQUENCE</scope>
    <source>
        <strain evidence="1">C034</strain>
    </source>
</reference>